<protein>
    <recommendedName>
        <fullName evidence="4">Alpha/beta hydrolase fold-3 domain-containing protein</fullName>
    </recommendedName>
</protein>
<dbReference type="OMA" id="MEKSDWH"/>
<dbReference type="PANTHER" id="PTHR23024">
    <property type="entry name" value="ARYLACETAMIDE DEACETYLASE"/>
    <property type="match status" value="1"/>
</dbReference>
<dbReference type="GO" id="GO:0009939">
    <property type="term" value="P:positive regulation of gibberellic acid mediated signaling pathway"/>
    <property type="evidence" value="ECO:0007669"/>
    <property type="project" value="TreeGrafter"/>
</dbReference>
<accession>B8AY84</accession>
<dbReference type="PROSITE" id="PS01174">
    <property type="entry name" value="LIPASE_GDXG_SER"/>
    <property type="match status" value="1"/>
</dbReference>
<dbReference type="GO" id="GO:0048444">
    <property type="term" value="P:floral organ morphogenesis"/>
    <property type="evidence" value="ECO:0007669"/>
    <property type="project" value="TreeGrafter"/>
</dbReference>
<proteinExistence type="inferred from homology"/>
<dbReference type="GO" id="GO:0016787">
    <property type="term" value="F:hydrolase activity"/>
    <property type="evidence" value="ECO:0007669"/>
    <property type="project" value="UniProtKB-KW"/>
</dbReference>
<dbReference type="AlphaFoldDB" id="B8AY84"/>
<dbReference type="Proteomes" id="UP000007015">
    <property type="component" value="Chromosome 5"/>
</dbReference>
<evidence type="ECO:0000256" key="2">
    <source>
        <dbReference type="ARBA" id="ARBA00022801"/>
    </source>
</evidence>
<dbReference type="Pfam" id="PF07859">
    <property type="entry name" value="Abhydrolase_3"/>
    <property type="match status" value="2"/>
</dbReference>
<evidence type="ECO:0000256" key="3">
    <source>
        <dbReference type="PROSITE-ProRule" id="PRU10038"/>
    </source>
</evidence>
<feature type="active site" evidence="3">
    <location>
        <position position="198"/>
    </location>
</feature>
<evidence type="ECO:0000256" key="1">
    <source>
        <dbReference type="ARBA" id="ARBA00010515"/>
    </source>
</evidence>
<feature type="domain" description="Alpha/beta hydrolase fold-3" evidence="4">
    <location>
        <begin position="116"/>
        <end position="225"/>
    </location>
</feature>
<dbReference type="PROSITE" id="PS01173">
    <property type="entry name" value="LIPASE_GDXG_HIS"/>
    <property type="match status" value="2"/>
</dbReference>
<keyword evidence="6" id="KW-1185">Reference proteome</keyword>
<dbReference type="HOGENOM" id="CLU_525202_0_0_1"/>
<reference evidence="5 6" key="1">
    <citation type="journal article" date="2005" name="PLoS Biol.">
        <title>The genomes of Oryza sativa: a history of duplications.</title>
        <authorList>
            <person name="Yu J."/>
            <person name="Wang J."/>
            <person name="Lin W."/>
            <person name="Li S."/>
            <person name="Li H."/>
            <person name="Zhou J."/>
            <person name="Ni P."/>
            <person name="Dong W."/>
            <person name="Hu S."/>
            <person name="Zeng C."/>
            <person name="Zhang J."/>
            <person name="Zhang Y."/>
            <person name="Li R."/>
            <person name="Xu Z."/>
            <person name="Li S."/>
            <person name="Li X."/>
            <person name="Zheng H."/>
            <person name="Cong L."/>
            <person name="Lin L."/>
            <person name="Yin J."/>
            <person name="Geng J."/>
            <person name="Li G."/>
            <person name="Shi J."/>
            <person name="Liu J."/>
            <person name="Lv H."/>
            <person name="Li J."/>
            <person name="Wang J."/>
            <person name="Deng Y."/>
            <person name="Ran L."/>
            <person name="Shi X."/>
            <person name="Wang X."/>
            <person name="Wu Q."/>
            <person name="Li C."/>
            <person name="Ren X."/>
            <person name="Wang J."/>
            <person name="Wang X."/>
            <person name="Li D."/>
            <person name="Liu D."/>
            <person name="Zhang X."/>
            <person name="Ji Z."/>
            <person name="Zhao W."/>
            <person name="Sun Y."/>
            <person name="Zhang Z."/>
            <person name="Bao J."/>
            <person name="Han Y."/>
            <person name="Dong L."/>
            <person name="Ji J."/>
            <person name="Chen P."/>
            <person name="Wu S."/>
            <person name="Liu J."/>
            <person name="Xiao Y."/>
            <person name="Bu D."/>
            <person name="Tan J."/>
            <person name="Yang L."/>
            <person name="Ye C."/>
            <person name="Zhang J."/>
            <person name="Xu J."/>
            <person name="Zhou Y."/>
            <person name="Yu Y."/>
            <person name="Zhang B."/>
            <person name="Zhuang S."/>
            <person name="Wei H."/>
            <person name="Liu B."/>
            <person name="Lei M."/>
            <person name="Yu H."/>
            <person name="Li Y."/>
            <person name="Xu H."/>
            <person name="Wei S."/>
            <person name="He X."/>
            <person name="Fang L."/>
            <person name="Zhang Z."/>
            <person name="Zhang Y."/>
            <person name="Huang X."/>
            <person name="Su Z."/>
            <person name="Tong W."/>
            <person name="Li J."/>
            <person name="Tong Z."/>
            <person name="Li S."/>
            <person name="Ye J."/>
            <person name="Wang L."/>
            <person name="Fang L."/>
            <person name="Lei T."/>
            <person name="Chen C."/>
            <person name="Chen H."/>
            <person name="Xu Z."/>
            <person name="Li H."/>
            <person name="Huang H."/>
            <person name="Zhang F."/>
            <person name="Xu H."/>
            <person name="Li N."/>
            <person name="Zhao C."/>
            <person name="Li S."/>
            <person name="Dong L."/>
            <person name="Huang Y."/>
            <person name="Li L."/>
            <person name="Xi Y."/>
            <person name="Qi Q."/>
            <person name="Li W."/>
            <person name="Zhang B."/>
            <person name="Hu W."/>
            <person name="Zhang Y."/>
            <person name="Tian X."/>
            <person name="Jiao Y."/>
            <person name="Liang X."/>
            <person name="Jin J."/>
            <person name="Gao L."/>
            <person name="Zheng W."/>
            <person name="Hao B."/>
            <person name="Liu S."/>
            <person name="Wang W."/>
            <person name="Yuan L."/>
            <person name="Cao M."/>
            <person name="McDermott J."/>
            <person name="Samudrala R."/>
            <person name="Wang J."/>
            <person name="Wong G.K."/>
            <person name="Yang H."/>
        </authorList>
    </citation>
    <scope>NUCLEOTIDE SEQUENCE [LARGE SCALE GENOMIC DNA]</scope>
    <source>
        <strain evidence="6">cv. 93-11</strain>
    </source>
</reference>
<name>B8AY84_ORYSI</name>
<dbReference type="InterPro" id="IPR013094">
    <property type="entry name" value="AB_hydrolase_3"/>
</dbReference>
<dbReference type="GO" id="GO:0005634">
    <property type="term" value="C:nucleus"/>
    <property type="evidence" value="ECO:0007669"/>
    <property type="project" value="TreeGrafter"/>
</dbReference>
<dbReference type="GO" id="GO:0010325">
    <property type="term" value="P:raffinose family oligosaccharide biosynthetic process"/>
    <property type="evidence" value="ECO:0007669"/>
    <property type="project" value="TreeGrafter"/>
</dbReference>
<dbReference type="SMR" id="B8AY84"/>
<dbReference type="InterPro" id="IPR050466">
    <property type="entry name" value="Carboxylest/Gibb_receptor"/>
</dbReference>
<dbReference type="PANTHER" id="PTHR23024:SF492">
    <property type="entry name" value="GIBBERELLIN RECEPTOR GID1C"/>
    <property type="match status" value="1"/>
</dbReference>
<dbReference type="GO" id="GO:0005737">
    <property type="term" value="C:cytoplasm"/>
    <property type="evidence" value="ECO:0007669"/>
    <property type="project" value="TreeGrafter"/>
</dbReference>
<sequence length="519" mass="57319">MAGSDEVNRNECKTVVPLHTWVLISNFKLSYNILRRADGTFERDLGEYLDRRVPANARPLEGVSSFDHIIDQSVGLEVRIYRAAAEGDAEEGAAAVTRPILEFLTDAPATEPFPVIIFFHGGSFVHSSASSTIYDSLCRRFVKLSKGVVVSVNYRRAPEHRYPCAYDDGWTALKWVMSQPFMRSGGDAQARVFLSGDSSGGNIAHHVAVRAADEGVKTVVPLHTWVLISNFKLSYNILRRADGTFERDLGEYLDRRVPANARPLEGVSSFDHIIDQSVGLEVRIYRAAAEGDAEEGAAAVTRPILEFLTDAPATEPFPVIIFFHGGSFVHSSASSTIYDSLCRRFVKLSKGVVVSVNYRRAPEHRYPCAYDDGWTALKWVMSQPFMRSGGDAQARVFLSGDSSGGNIGHHVAVRADDEGVKAYLPEDADRDHPACNPFGPNARRLGGLPFAKSLIIVSGLDLTCDRQLAYADALREDGHHVKVVQCENATVGFYLLPNTVHYHEVMEEISDFLNANLYY</sequence>
<evidence type="ECO:0000313" key="6">
    <source>
        <dbReference type="Proteomes" id="UP000007015"/>
    </source>
</evidence>
<organism evidence="5 6">
    <name type="scientific">Oryza sativa subsp. indica</name>
    <name type="common">Rice</name>
    <dbReference type="NCBI Taxonomy" id="39946"/>
    <lineage>
        <taxon>Eukaryota</taxon>
        <taxon>Viridiplantae</taxon>
        <taxon>Streptophyta</taxon>
        <taxon>Embryophyta</taxon>
        <taxon>Tracheophyta</taxon>
        <taxon>Spermatophyta</taxon>
        <taxon>Magnoliopsida</taxon>
        <taxon>Liliopsida</taxon>
        <taxon>Poales</taxon>
        <taxon>Poaceae</taxon>
        <taxon>BOP clade</taxon>
        <taxon>Oryzoideae</taxon>
        <taxon>Oryzeae</taxon>
        <taxon>Oryzinae</taxon>
        <taxon>Oryza</taxon>
        <taxon>Oryza sativa</taxon>
    </lineage>
</organism>
<dbReference type="STRING" id="39946.B8AY84"/>
<dbReference type="InterPro" id="IPR002168">
    <property type="entry name" value="Lipase_GDXG_HIS_AS"/>
</dbReference>
<evidence type="ECO:0000259" key="4">
    <source>
        <dbReference type="Pfam" id="PF07859"/>
    </source>
</evidence>
<dbReference type="Gene3D" id="3.40.50.1820">
    <property type="entry name" value="alpha/beta hydrolase"/>
    <property type="match status" value="2"/>
</dbReference>
<dbReference type="GO" id="GO:0010331">
    <property type="term" value="F:gibberellin binding"/>
    <property type="evidence" value="ECO:0007669"/>
    <property type="project" value="EnsemblPlants"/>
</dbReference>
<dbReference type="InterPro" id="IPR033140">
    <property type="entry name" value="Lipase_GDXG_put_SER_AS"/>
</dbReference>
<gene>
    <name evidence="5" type="ORF">OsI_19932</name>
</gene>
<comment type="similarity">
    <text evidence="1">Belongs to the 'GDXG' lipolytic enzyme family.</text>
</comment>
<keyword evidence="2" id="KW-0378">Hydrolase</keyword>
<evidence type="ECO:0000313" key="5">
    <source>
        <dbReference type="EMBL" id="EEC79211.1"/>
    </source>
</evidence>
<dbReference type="Gramene" id="BGIOSGA019854-TA">
    <property type="protein sequence ID" value="BGIOSGA019854-PA"/>
    <property type="gene ID" value="BGIOSGA019854"/>
</dbReference>
<dbReference type="SUPFAM" id="SSF53474">
    <property type="entry name" value="alpha/beta-Hydrolases"/>
    <property type="match status" value="2"/>
</dbReference>
<dbReference type="EMBL" id="CM000130">
    <property type="protein sequence ID" value="EEC79211.1"/>
    <property type="molecule type" value="Genomic_DNA"/>
</dbReference>
<dbReference type="InterPro" id="IPR029058">
    <property type="entry name" value="AB_hydrolase_fold"/>
</dbReference>
<feature type="domain" description="Alpha/beta hydrolase fold-3" evidence="4">
    <location>
        <begin position="320"/>
        <end position="419"/>
    </location>
</feature>